<evidence type="ECO:0000256" key="2">
    <source>
        <dbReference type="ARBA" id="ARBA00010157"/>
    </source>
</evidence>
<feature type="domain" description="SSD" evidence="8">
    <location>
        <begin position="188"/>
        <end position="303"/>
    </location>
</feature>
<evidence type="ECO:0000256" key="3">
    <source>
        <dbReference type="ARBA" id="ARBA00022475"/>
    </source>
</evidence>
<reference evidence="10" key="1">
    <citation type="journal article" date="2019" name="Int. J. Syst. Evol. Microbiol.">
        <title>The Global Catalogue of Microorganisms (GCM) 10K type strain sequencing project: providing services to taxonomists for standard genome sequencing and annotation.</title>
        <authorList>
            <consortium name="The Broad Institute Genomics Platform"/>
            <consortium name="The Broad Institute Genome Sequencing Center for Infectious Disease"/>
            <person name="Wu L."/>
            <person name="Ma J."/>
        </authorList>
    </citation>
    <scope>NUCLEOTIDE SEQUENCE [LARGE SCALE GENOMIC DNA]</scope>
    <source>
        <strain evidence="10">JCM 4816</strain>
    </source>
</reference>
<keyword evidence="5 7" id="KW-1133">Transmembrane helix</keyword>
<protein>
    <submittedName>
        <fullName evidence="9">MMPL family transporter</fullName>
    </submittedName>
</protein>
<feature type="transmembrane region" description="Helical" evidence="7">
    <location>
        <begin position="543"/>
        <end position="564"/>
    </location>
</feature>
<dbReference type="SUPFAM" id="SSF82866">
    <property type="entry name" value="Multidrug efflux transporter AcrB transmembrane domain"/>
    <property type="match status" value="2"/>
</dbReference>
<feature type="transmembrane region" description="Helical" evidence="7">
    <location>
        <begin position="205"/>
        <end position="225"/>
    </location>
</feature>
<organism evidence="9 10">
    <name type="scientific">Streptacidiphilus monticola</name>
    <dbReference type="NCBI Taxonomy" id="2161674"/>
    <lineage>
        <taxon>Bacteria</taxon>
        <taxon>Bacillati</taxon>
        <taxon>Actinomycetota</taxon>
        <taxon>Actinomycetes</taxon>
        <taxon>Kitasatosporales</taxon>
        <taxon>Streptomycetaceae</taxon>
        <taxon>Streptacidiphilus</taxon>
    </lineage>
</organism>
<evidence type="ECO:0000256" key="5">
    <source>
        <dbReference type="ARBA" id="ARBA00022989"/>
    </source>
</evidence>
<evidence type="ECO:0000256" key="7">
    <source>
        <dbReference type="SAM" id="Phobius"/>
    </source>
</evidence>
<evidence type="ECO:0000256" key="6">
    <source>
        <dbReference type="ARBA" id="ARBA00023136"/>
    </source>
</evidence>
<keyword evidence="3" id="KW-1003">Cell membrane</keyword>
<dbReference type="InterPro" id="IPR000731">
    <property type="entry name" value="SSD"/>
</dbReference>
<comment type="subcellular location">
    <subcellularLocation>
        <location evidence="1">Cell membrane</location>
        <topology evidence="1">Multi-pass membrane protein</topology>
    </subcellularLocation>
</comment>
<feature type="transmembrane region" description="Helical" evidence="7">
    <location>
        <begin position="478"/>
        <end position="500"/>
    </location>
</feature>
<dbReference type="PROSITE" id="PS50156">
    <property type="entry name" value="SSD"/>
    <property type="match status" value="1"/>
</dbReference>
<dbReference type="Pfam" id="PF03176">
    <property type="entry name" value="MMPL"/>
    <property type="match status" value="2"/>
</dbReference>
<gene>
    <name evidence="9" type="ORF">ACFP3V_30370</name>
</gene>
<feature type="transmembrane region" description="Helical" evidence="7">
    <location>
        <begin position="591"/>
        <end position="611"/>
    </location>
</feature>
<dbReference type="InterPro" id="IPR050545">
    <property type="entry name" value="Mycobact_MmpL"/>
</dbReference>
<dbReference type="InterPro" id="IPR004869">
    <property type="entry name" value="MMPL_dom"/>
</dbReference>
<sequence>MFIAIGLVFGTKVFDTAAPSARAAGSESATGSALLASVNPSAHTVVALVDGQSLNSAQVQQAVTKAVTGLERTDGVASVAGPYSAGGTALRSTDGTAGLVEVQLSKDSALSQVEAKLQAIADDAKGTAVHLGGEMVLDSQVQQQTRSDTERGEYLTLPLTLVVMVLIFGGFLAAGLPLIGAVGSVAGALLALLGFSRIMPMDTSVLPITTVLGLGLSIDYALLVVNRFREERAQGATVEQAIERTSATAGRTIAFSALTVAAALSGLFVFVSPIFRAVGAAGVSVVVITVLSGLTLVPALLGVVGHRLKPPKRGVSDDGVFSRTVKRVQKRALPVALAVTAVLVALAAPFIGAHAQSATSQQLPTSFSSRAVADAIDKKFPAQQSADVTVVVQGTLAQADGYAQQVTRLPGVSSAEAAAAGGGLSTVSVSVDGSSQGTTAQHVVDELRADRGGLTTWVTGSAAEVVDFKHEVLTRGPWALGLMVAATFLLLFMMTGSLVVPVKALVMNLLSIGSALGVLTLVFQYGWFSSVLGFTPTGGLESWIPVLVVAFAFGLSMDYEVFLLSRIKELHDEGHACRPAVQLGVQRSGRIITSAALLMVIVFAGFSSGSMLQIKEIGIALSVAVFVDATLVRMLLVPAAMSLFGAGNWWAPGWLARLHRRIGLSEHVTLPPIIRPPVQLVKLPRPRTRPASDVPVA</sequence>
<evidence type="ECO:0000256" key="4">
    <source>
        <dbReference type="ARBA" id="ARBA00022692"/>
    </source>
</evidence>
<evidence type="ECO:0000259" key="8">
    <source>
        <dbReference type="PROSITE" id="PS50156"/>
    </source>
</evidence>
<evidence type="ECO:0000256" key="1">
    <source>
        <dbReference type="ARBA" id="ARBA00004651"/>
    </source>
</evidence>
<comment type="caution">
    <text evidence="9">The sequence shown here is derived from an EMBL/GenBank/DDBJ whole genome shotgun (WGS) entry which is preliminary data.</text>
</comment>
<evidence type="ECO:0000313" key="10">
    <source>
        <dbReference type="Proteomes" id="UP001596174"/>
    </source>
</evidence>
<feature type="transmembrane region" description="Helical" evidence="7">
    <location>
        <begin position="253"/>
        <end position="275"/>
    </location>
</feature>
<feature type="transmembrane region" description="Helical" evidence="7">
    <location>
        <begin position="507"/>
        <end position="528"/>
    </location>
</feature>
<dbReference type="PANTHER" id="PTHR33406:SF11">
    <property type="entry name" value="MEMBRANE PROTEIN SCO6666-RELATED"/>
    <property type="match status" value="1"/>
</dbReference>
<keyword evidence="4 7" id="KW-0812">Transmembrane</keyword>
<feature type="transmembrane region" description="Helical" evidence="7">
    <location>
        <begin position="181"/>
        <end position="199"/>
    </location>
</feature>
<keyword evidence="6 7" id="KW-0472">Membrane</keyword>
<feature type="transmembrane region" description="Helical" evidence="7">
    <location>
        <begin position="631"/>
        <end position="651"/>
    </location>
</feature>
<dbReference type="Gene3D" id="1.20.1640.10">
    <property type="entry name" value="Multidrug efflux transporter AcrB transmembrane domain"/>
    <property type="match status" value="2"/>
</dbReference>
<dbReference type="PANTHER" id="PTHR33406">
    <property type="entry name" value="MEMBRANE PROTEIN MJ1562-RELATED"/>
    <property type="match status" value="1"/>
</dbReference>
<evidence type="ECO:0000313" key="9">
    <source>
        <dbReference type="EMBL" id="MFC5911499.1"/>
    </source>
</evidence>
<keyword evidence="10" id="KW-1185">Reference proteome</keyword>
<accession>A0ABW1GA51</accession>
<proteinExistence type="inferred from homology"/>
<feature type="transmembrane region" description="Helical" evidence="7">
    <location>
        <begin position="332"/>
        <end position="351"/>
    </location>
</feature>
<feature type="transmembrane region" description="Helical" evidence="7">
    <location>
        <begin position="281"/>
        <end position="304"/>
    </location>
</feature>
<name>A0ABW1GA51_9ACTN</name>
<dbReference type="RefSeq" id="WP_380590570.1">
    <property type="nucleotide sequence ID" value="NZ_JBHSQJ010000173.1"/>
</dbReference>
<comment type="similarity">
    <text evidence="2">Belongs to the resistance-nodulation-cell division (RND) (TC 2.A.6) family. MmpL subfamily.</text>
</comment>
<feature type="transmembrane region" description="Helical" evidence="7">
    <location>
        <begin position="154"/>
        <end position="174"/>
    </location>
</feature>
<dbReference type="EMBL" id="JBHSQJ010000173">
    <property type="protein sequence ID" value="MFC5911499.1"/>
    <property type="molecule type" value="Genomic_DNA"/>
</dbReference>
<dbReference type="Proteomes" id="UP001596174">
    <property type="component" value="Unassembled WGS sequence"/>
</dbReference>